<dbReference type="Proteomes" id="UP001428290">
    <property type="component" value="Unassembled WGS sequence"/>
</dbReference>
<dbReference type="RefSeq" id="WP_012188297.1">
    <property type="nucleotide sequence ID" value="NZ_BAABRU010000004.1"/>
</dbReference>
<evidence type="ECO:0000256" key="1">
    <source>
        <dbReference type="SAM" id="MobiDB-lite"/>
    </source>
</evidence>
<reference evidence="2 3" key="1">
    <citation type="submission" date="2024-02" db="EMBL/GenBank/DDBJ databases">
        <title>Herpetosiphon gulosus NBRC 112829.</title>
        <authorList>
            <person name="Ichikawa N."/>
            <person name="Katano-Makiyama Y."/>
            <person name="Hidaka K."/>
        </authorList>
    </citation>
    <scope>NUCLEOTIDE SEQUENCE [LARGE SCALE GENOMIC DNA]</scope>
    <source>
        <strain evidence="2 3">NBRC 112829</strain>
    </source>
</reference>
<evidence type="ECO:0000313" key="2">
    <source>
        <dbReference type="EMBL" id="GAA5527515.1"/>
    </source>
</evidence>
<organism evidence="2 3">
    <name type="scientific">Herpetosiphon gulosus</name>
    <dbReference type="NCBI Taxonomy" id="1973496"/>
    <lineage>
        <taxon>Bacteria</taxon>
        <taxon>Bacillati</taxon>
        <taxon>Chloroflexota</taxon>
        <taxon>Chloroflexia</taxon>
        <taxon>Herpetosiphonales</taxon>
        <taxon>Herpetosiphonaceae</taxon>
        <taxon>Herpetosiphon</taxon>
    </lineage>
</organism>
<sequence length="170" mass="19340">MSEQSQWGEQPSEHQEATSVEPVGQHQRPPEYAEAEFERLINELEEVLASGGRVPLTSRLMIDEKQVFDIIDRMRVAVPNELRQARQIVRERDQLIEATKKKIAITLSEQGMLEIAQRERSRIIAEAESEAAKVRSEADEYARQVLLNLEEHIGKSLTIIQNGLDELGVV</sequence>
<feature type="region of interest" description="Disordered" evidence="1">
    <location>
        <begin position="1"/>
        <end position="31"/>
    </location>
</feature>
<name>A0ABP9WZA1_9CHLR</name>
<protein>
    <recommendedName>
        <fullName evidence="4">ATPase</fullName>
    </recommendedName>
</protein>
<comment type="caution">
    <text evidence="2">The sequence shown here is derived from an EMBL/GenBank/DDBJ whole genome shotgun (WGS) entry which is preliminary data.</text>
</comment>
<keyword evidence="3" id="KW-1185">Reference proteome</keyword>
<proteinExistence type="predicted"/>
<accession>A0ABP9WZA1</accession>
<dbReference type="EMBL" id="BAABRU010000004">
    <property type="protein sequence ID" value="GAA5527515.1"/>
    <property type="molecule type" value="Genomic_DNA"/>
</dbReference>
<gene>
    <name evidence="2" type="ORF">Hgul01_01301</name>
</gene>
<evidence type="ECO:0000313" key="3">
    <source>
        <dbReference type="Proteomes" id="UP001428290"/>
    </source>
</evidence>
<evidence type="ECO:0008006" key="4">
    <source>
        <dbReference type="Google" id="ProtNLM"/>
    </source>
</evidence>